<dbReference type="GO" id="GO:0003682">
    <property type="term" value="F:chromatin binding"/>
    <property type="evidence" value="ECO:0007669"/>
    <property type="project" value="TreeGrafter"/>
</dbReference>
<proteinExistence type="inferred from homology"/>
<dbReference type="AlphaFoldDB" id="A0A0D2PR42"/>
<accession>A0A0D2PR42</accession>
<evidence type="ECO:0000313" key="6">
    <source>
        <dbReference type="EMBL" id="KJA22335.1"/>
    </source>
</evidence>
<dbReference type="OrthoDB" id="10258882at2759"/>
<dbReference type="Proteomes" id="UP000054270">
    <property type="component" value="Unassembled WGS sequence"/>
</dbReference>
<dbReference type="InterPro" id="IPR003874">
    <property type="entry name" value="CDC45"/>
</dbReference>
<keyword evidence="5" id="KW-0131">Cell cycle</keyword>
<dbReference type="EMBL" id="KN817550">
    <property type="protein sequence ID" value="KJA22335.1"/>
    <property type="molecule type" value="Genomic_DNA"/>
</dbReference>
<sequence>MVNILPPHLSGRGKSYIHAYNAIVLAHWRSPLTSASSVIIFVAPDVDALCAARMFAILFKRDDIGYRMIPVSKNEEVMEIVEGLVDNANLDTILLLNMGNILDLPRDDYFGKLGLKVVINVIDSSRPISLTNLFMGGPNGRRVLIWDHEDSVTNLSEEKNAWEVVEVIFEYINLEPELTQISREDSHEDGMKSKRNSTLIDSTRYQDHGVQRRRLFSVIDKYYQEGSWYAQSASTTVYMLATLLKAVDNDLLWLAIIGFTSQYISGRISRKEYDVYQSIYFEEISRLNPKAASSTKDIRPNTELRLTHLRHWSLYDSMLHSNYFASRIEIWKDKGRRRLIGLLAKIGFSISEAKELYLNMDLDLKGSLTQRLLEIAPEYGLTELLYPSFERCHGYQVQSSSAADAAEGLGALLEVDPRIPLDDELYFTSKDRQESTEYGRDAWIDNFWRAYDTLCDMSTIQNSIDLSMTLKRAIVRQGTSIIEKQGIHTMRNYRVVVLSRGQDLSLFSHPGMLRRLIAWLCDVLRYRISGHGVGTLAKKYLYFVVACLCDADGTYSVMGTSFAFDFDTVVKNHLSYKFIDTARKIRAEAEYATFENHVLRLPKSDLQRFLEQLVK</sequence>
<dbReference type="OMA" id="EDCFMEA"/>
<reference evidence="7" key="1">
    <citation type="submission" date="2014-04" db="EMBL/GenBank/DDBJ databases">
        <title>Evolutionary Origins and Diversification of the Mycorrhizal Mutualists.</title>
        <authorList>
            <consortium name="DOE Joint Genome Institute"/>
            <consortium name="Mycorrhizal Genomics Consortium"/>
            <person name="Kohler A."/>
            <person name="Kuo A."/>
            <person name="Nagy L.G."/>
            <person name="Floudas D."/>
            <person name="Copeland A."/>
            <person name="Barry K.W."/>
            <person name="Cichocki N."/>
            <person name="Veneault-Fourrey C."/>
            <person name="LaButti K."/>
            <person name="Lindquist E.A."/>
            <person name="Lipzen A."/>
            <person name="Lundell T."/>
            <person name="Morin E."/>
            <person name="Murat C."/>
            <person name="Riley R."/>
            <person name="Ohm R."/>
            <person name="Sun H."/>
            <person name="Tunlid A."/>
            <person name="Henrissat B."/>
            <person name="Grigoriev I.V."/>
            <person name="Hibbett D.S."/>
            <person name="Martin F."/>
        </authorList>
    </citation>
    <scope>NUCLEOTIDE SEQUENCE [LARGE SCALE GENOMIC DNA]</scope>
    <source>
        <strain evidence="7">FD-334 SS-4</strain>
    </source>
</reference>
<evidence type="ECO:0000256" key="4">
    <source>
        <dbReference type="ARBA" id="ARBA00023242"/>
    </source>
</evidence>
<dbReference type="STRING" id="945553.A0A0D2PR42"/>
<evidence type="ECO:0000256" key="2">
    <source>
        <dbReference type="ARBA" id="ARBA00010727"/>
    </source>
</evidence>
<evidence type="ECO:0000256" key="5">
    <source>
        <dbReference type="ARBA" id="ARBA00023306"/>
    </source>
</evidence>
<evidence type="ECO:0000256" key="3">
    <source>
        <dbReference type="ARBA" id="ARBA00022705"/>
    </source>
</evidence>
<dbReference type="GO" id="GO:1902977">
    <property type="term" value="P:mitotic DNA replication preinitiation complex assembly"/>
    <property type="evidence" value="ECO:0007669"/>
    <property type="project" value="TreeGrafter"/>
</dbReference>
<dbReference type="GO" id="GO:0031261">
    <property type="term" value="C:DNA replication preinitiation complex"/>
    <property type="evidence" value="ECO:0007669"/>
    <property type="project" value="TreeGrafter"/>
</dbReference>
<dbReference type="Pfam" id="PF02724">
    <property type="entry name" value="CDC45"/>
    <property type="match status" value="2"/>
</dbReference>
<dbReference type="GO" id="GO:0003697">
    <property type="term" value="F:single-stranded DNA binding"/>
    <property type="evidence" value="ECO:0007669"/>
    <property type="project" value="TreeGrafter"/>
</dbReference>
<evidence type="ECO:0008006" key="8">
    <source>
        <dbReference type="Google" id="ProtNLM"/>
    </source>
</evidence>
<dbReference type="PANTHER" id="PTHR10507:SF0">
    <property type="entry name" value="CELL DIVISION CONTROL PROTEIN 45 HOMOLOG"/>
    <property type="match status" value="1"/>
</dbReference>
<dbReference type="PANTHER" id="PTHR10507">
    <property type="entry name" value="CDC45-RELATED PROTEIN"/>
    <property type="match status" value="1"/>
</dbReference>
<organism evidence="6 7">
    <name type="scientific">Hypholoma sublateritium (strain FD-334 SS-4)</name>
    <dbReference type="NCBI Taxonomy" id="945553"/>
    <lineage>
        <taxon>Eukaryota</taxon>
        <taxon>Fungi</taxon>
        <taxon>Dikarya</taxon>
        <taxon>Basidiomycota</taxon>
        <taxon>Agaricomycotina</taxon>
        <taxon>Agaricomycetes</taxon>
        <taxon>Agaricomycetidae</taxon>
        <taxon>Agaricales</taxon>
        <taxon>Agaricineae</taxon>
        <taxon>Strophariaceae</taxon>
        <taxon>Hypholoma</taxon>
    </lineage>
</organism>
<comment type="similarity">
    <text evidence="2">Belongs to the CDC45 family.</text>
</comment>
<dbReference type="GO" id="GO:0003688">
    <property type="term" value="F:DNA replication origin binding"/>
    <property type="evidence" value="ECO:0007669"/>
    <property type="project" value="TreeGrafter"/>
</dbReference>
<keyword evidence="7" id="KW-1185">Reference proteome</keyword>
<protein>
    <recommendedName>
        <fullName evidence="8">Cell division control protein 45</fullName>
    </recommendedName>
</protein>
<gene>
    <name evidence="6" type="ORF">HYPSUDRAFT_67056</name>
</gene>
<keyword evidence="4" id="KW-0539">Nucleus</keyword>
<name>A0A0D2PR42_HYPSF</name>
<evidence type="ECO:0000256" key="1">
    <source>
        <dbReference type="ARBA" id="ARBA00004123"/>
    </source>
</evidence>
<dbReference type="GO" id="GO:0006270">
    <property type="term" value="P:DNA replication initiation"/>
    <property type="evidence" value="ECO:0007669"/>
    <property type="project" value="InterPro"/>
</dbReference>
<dbReference type="GO" id="GO:0000727">
    <property type="term" value="P:double-strand break repair via break-induced replication"/>
    <property type="evidence" value="ECO:0007669"/>
    <property type="project" value="TreeGrafter"/>
</dbReference>
<comment type="subcellular location">
    <subcellularLocation>
        <location evidence="1">Nucleus</location>
    </subcellularLocation>
</comment>
<keyword evidence="3" id="KW-0235">DNA replication</keyword>
<evidence type="ECO:0000313" key="7">
    <source>
        <dbReference type="Proteomes" id="UP000054270"/>
    </source>
</evidence>